<dbReference type="InterPro" id="IPR043128">
    <property type="entry name" value="Rev_trsase/Diguanyl_cyclase"/>
</dbReference>
<dbReference type="InterPro" id="IPR029787">
    <property type="entry name" value="Nucleotide_cyclase"/>
</dbReference>
<evidence type="ECO:0000256" key="1">
    <source>
        <dbReference type="ARBA" id="ARBA00012528"/>
    </source>
</evidence>
<accession>A0A454D4A2</accession>
<dbReference type="PROSITE" id="PS50887">
    <property type="entry name" value="GGDEF"/>
    <property type="match status" value="1"/>
</dbReference>
<dbReference type="EMBL" id="AJSR01000248">
    <property type="protein sequence ID" value="EKM33503.1"/>
    <property type="molecule type" value="Genomic_DNA"/>
</dbReference>
<evidence type="ECO:0000313" key="3">
    <source>
        <dbReference type="EMBL" id="EKM33503.1"/>
    </source>
</evidence>
<dbReference type="PANTHER" id="PTHR45138">
    <property type="entry name" value="REGULATORY COMPONENTS OF SENSORY TRANSDUCTION SYSTEM"/>
    <property type="match status" value="1"/>
</dbReference>
<gene>
    <name evidence="3" type="ORF">VCHENC02_1056</name>
</gene>
<protein>
    <recommendedName>
        <fullName evidence="1">diguanylate cyclase</fullName>
        <ecNumber evidence="1">2.7.7.65</ecNumber>
    </recommendedName>
</protein>
<evidence type="ECO:0000313" key="4">
    <source>
        <dbReference type="Proteomes" id="UP000008367"/>
    </source>
</evidence>
<dbReference type="SMART" id="SM00267">
    <property type="entry name" value="GGDEF"/>
    <property type="match status" value="1"/>
</dbReference>
<feature type="domain" description="GGDEF" evidence="2">
    <location>
        <begin position="25"/>
        <end position="156"/>
    </location>
</feature>
<organism evidence="3 4">
    <name type="scientific">Vibrio harveyi</name>
    <name type="common">Beneckea harveyi</name>
    <dbReference type="NCBI Taxonomy" id="669"/>
    <lineage>
        <taxon>Bacteria</taxon>
        <taxon>Pseudomonadati</taxon>
        <taxon>Pseudomonadota</taxon>
        <taxon>Gammaproteobacteria</taxon>
        <taxon>Vibrionales</taxon>
        <taxon>Vibrionaceae</taxon>
        <taxon>Vibrio</taxon>
    </lineage>
</organism>
<dbReference type="InterPro" id="IPR050469">
    <property type="entry name" value="Diguanylate_Cyclase"/>
</dbReference>
<dbReference type="Pfam" id="PF00990">
    <property type="entry name" value="GGDEF"/>
    <property type="match status" value="1"/>
</dbReference>
<dbReference type="Proteomes" id="UP000008367">
    <property type="component" value="Unassembled WGS sequence"/>
</dbReference>
<feature type="non-terminal residue" evidence="3">
    <location>
        <position position="1"/>
    </location>
</feature>
<evidence type="ECO:0000259" key="2">
    <source>
        <dbReference type="PROSITE" id="PS50887"/>
    </source>
</evidence>
<dbReference type="GO" id="GO:0043709">
    <property type="term" value="P:cell adhesion involved in single-species biofilm formation"/>
    <property type="evidence" value="ECO:0007669"/>
    <property type="project" value="TreeGrafter"/>
</dbReference>
<dbReference type="PANTHER" id="PTHR45138:SF5">
    <property type="entry name" value="BIFUNCTIONAL PERIPLASMIC SUBSTRATE BINDING PROTEIN_CYTOPLASMIC DIGUANYLATE CYCLASE"/>
    <property type="match status" value="1"/>
</dbReference>
<dbReference type="STRING" id="669.AL538_22810"/>
<dbReference type="EC" id="2.7.7.65" evidence="1"/>
<dbReference type="GO" id="GO:1902201">
    <property type="term" value="P:negative regulation of bacterial-type flagellum-dependent cell motility"/>
    <property type="evidence" value="ECO:0007669"/>
    <property type="project" value="TreeGrafter"/>
</dbReference>
<dbReference type="Gene3D" id="3.30.70.270">
    <property type="match status" value="1"/>
</dbReference>
<dbReference type="SUPFAM" id="SSF55073">
    <property type="entry name" value="Nucleotide cyclase"/>
    <property type="match status" value="1"/>
</dbReference>
<proteinExistence type="predicted"/>
<dbReference type="GO" id="GO:0005886">
    <property type="term" value="C:plasma membrane"/>
    <property type="evidence" value="ECO:0007669"/>
    <property type="project" value="TreeGrafter"/>
</dbReference>
<comment type="caution">
    <text evidence="3">The sequence shown here is derived from an EMBL/GenBank/DDBJ whole genome shotgun (WGS) entry which is preliminary data.</text>
</comment>
<dbReference type="CDD" id="cd01949">
    <property type="entry name" value="GGDEF"/>
    <property type="match status" value="1"/>
</dbReference>
<reference evidence="3 4" key="1">
    <citation type="submission" date="2012-10" db="EMBL/GenBank/DDBJ databases">
        <title>Genome sequence of Vibrio Cholerae HENC-02.</title>
        <authorList>
            <person name="Eppinger M."/>
            <person name="Hasan N.A."/>
            <person name="Sengamalay N."/>
            <person name="Hine E."/>
            <person name="Su Q."/>
            <person name="Daugherty S.C."/>
            <person name="Young S."/>
            <person name="Sadzewicz L."/>
            <person name="Tallon L."/>
            <person name="Cebula T.A."/>
            <person name="Ravel J."/>
            <person name="Colwell R.R."/>
        </authorList>
    </citation>
    <scope>NUCLEOTIDE SEQUENCE [LARGE SCALE GENOMIC DNA]</scope>
    <source>
        <strain evidence="3 4">HENC-02</strain>
    </source>
</reference>
<dbReference type="AlphaFoldDB" id="A0A454D4A2"/>
<dbReference type="InterPro" id="IPR000160">
    <property type="entry name" value="GGDEF_dom"/>
</dbReference>
<dbReference type="NCBIfam" id="TIGR00254">
    <property type="entry name" value="GGDEF"/>
    <property type="match status" value="1"/>
</dbReference>
<dbReference type="GO" id="GO:0052621">
    <property type="term" value="F:diguanylate cyclase activity"/>
    <property type="evidence" value="ECO:0007669"/>
    <property type="project" value="UniProtKB-EC"/>
</dbReference>
<sequence length="169" mass="18723">TDPLTKLYNRRHLIERLATLSTVKRNLTVMVFDIDDFKSINDQFGHLVGDQAIVAVANTARSVIDERMTLARIGGEEFALVTASLSAEEAEVLARTICTQVNCAPVTLDGQTISVSISLGCAYYPKFDEQPSLQDADQLMYHGKANGKNRAVFQIINRNKVEPLLRKAQ</sequence>
<name>A0A454D4A2_VIBHA</name>